<gene>
    <name evidence="1" type="ORF">EDB81DRAFT_772114</name>
</gene>
<sequence>MDMTKFANNEDPGFIALCGELRRWIRSILLQPEERFVNRHESRALSFADRGRQAIVYA</sequence>
<protein>
    <submittedName>
        <fullName evidence="1">Uncharacterized protein</fullName>
    </submittedName>
</protein>
<dbReference type="Proteomes" id="UP000738349">
    <property type="component" value="Unassembled WGS sequence"/>
</dbReference>
<organism evidence="1 2">
    <name type="scientific">Dactylonectria macrodidyma</name>
    <dbReference type="NCBI Taxonomy" id="307937"/>
    <lineage>
        <taxon>Eukaryota</taxon>
        <taxon>Fungi</taxon>
        <taxon>Dikarya</taxon>
        <taxon>Ascomycota</taxon>
        <taxon>Pezizomycotina</taxon>
        <taxon>Sordariomycetes</taxon>
        <taxon>Hypocreomycetidae</taxon>
        <taxon>Hypocreales</taxon>
        <taxon>Nectriaceae</taxon>
        <taxon>Dactylonectria</taxon>
    </lineage>
</organism>
<accession>A0A9P9JNK3</accession>
<dbReference type="AlphaFoldDB" id="A0A9P9JNK3"/>
<keyword evidence="2" id="KW-1185">Reference proteome</keyword>
<evidence type="ECO:0000313" key="1">
    <source>
        <dbReference type="EMBL" id="KAH7176204.1"/>
    </source>
</evidence>
<proteinExistence type="predicted"/>
<reference evidence="1" key="1">
    <citation type="journal article" date="2021" name="Nat. Commun.">
        <title>Genetic determinants of endophytism in the Arabidopsis root mycobiome.</title>
        <authorList>
            <person name="Mesny F."/>
            <person name="Miyauchi S."/>
            <person name="Thiergart T."/>
            <person name="Pickel B."/>
            <person name="Atanasova L."/>
            <person name="Karlsson M."/>
            <person name="Huettel B."/>
            <person name="Barry K.W."/>
            <person name="Haridas S."/>
            <person name="Chen C."/>
            <person name="Bauer D."/>
            <person name="Andreopoulos W."/>
            <person name="Pangilinan J."/>
            <person name="LaButti K."/>
            <person name="Riley R."/>
            <person name="Lipzen A."/>
            <person name="Clum A."/>
            <person name="Drula E."/>
            <person name="Henrissat B."/>
            <person name="Kohler A."/>
            <person name="Grigoriev I.V."/>
            <person name="Martin F.M."/>
            <person name="Hacquard S."/>
        </authorList>
    </citation>
    <scope>NUCLEOTIDE SEQUENCE</scope>
    <source>
        <strain evidence="1">MPI-CAGE-AT-0147</strain>
    </source>
</reference>
<dbReference type="OrthoDB" id="5421200at2759"/>
<evidence type="ECO:0000313" key="2">
    <source>
        <dbReference type="Proteomes" id="UP000738349"/>
    </source>
</evidence>
<comment type="caution">
    <text evidence="1">The sequence shown here is derived from an EMBL/GenBank/DDBJ whole genome shotgun (WGS) entry which is preliminary data.</text>
</comment>
<name>A0A9P9JNK3_9HYPO</name>
<dbReference type="EMBL" id="JAGMUV010000001">
    <property type="protein sequence ID" value="KAH7176204.1"/>
    <property type="molecule type" value="Genomic_DNA"/>
</dbReference>